<sequence length="68" mass="7212">MPTGGSMATRRGRHGRMGGVQLVPRRGIDNIRQLIPIMRIRLALCALACVGCMPHGAGQSGAGLWWSG</sequence>
<organism evidence="1 2">
    <name type="scientific">Acetobacter fabarum</name>
    <dbReference type="NCBI Taxonomy" id="483199"/>
    <lineage>
        <taxon>Bacteria</taxon>
        <taxon>Pseudomonadati</taxon>
        <taxon>Pseudomonadota</taxon>
        <taxon>Alphaproteobacteria</taxon>
        <taxon>Acetobacterales</taxon>
        <taxon>Acetobacteraceae</taxon>
        <taxon>Acetobacter</taxon>
    </lineage>
</organism>
<dbReference type="Proteomes" id="UP000216151">
    <property type="component" value="Unassembled WGS sequence"/>
</dbReference>
<evidence type="ECO:0000313" key="1">
    <source>
        <dbReference type="EMBL" id="PAK78517.1"/>
    </source>
</evidence>
<gene>
    <name evidence="1" type="ORF">B8X00_05270</name>
</gene>
<protein>
    <submittedName>
        <fullName evidence="1">Uncharacterized protein</fullName>
    </submittedName>
</protein>
<proteinExistence type="predicted"/>
<dbReference type="EMBL" id="NCXK01000004">
    <property type="protein sequence ID" value="PAK78517.1"/>
    <property type="molecule type" value="Genomic_DNA"/>
</dbReference>
<accession>A0A269XYY7</accession>
<name>A0A269XYY7_9PROT</name>
<dbReference type="AlphaFoldDB" id="A0A269XYY7"/>
<reference evidence="1 2" key="1">
    <citation type="submission" date="2017-04" db="EMBL/GenBank/DDBJ databases">
        <title>Kefir bacterial isolates.</title>
        <authorList>
            <person name="Kim Y."/>
            <person name="Blasche S."/>
            <person name="Patil K.R."/>
        </authorList>
    </citation>
    <scope>NUCLEOTIDE SEQUENCE [LARGE SCALE GENOMIC DNA]</scope>
    <source>
        <strain evidence="1 2">KR</strain>
    </source>
</reference>
<keyword evidence="2" id="KW-1185">Reference proteome</keyword>
<evidence type="ECO:0000313" key="2">
    <source>
        <dbReference type="Proteomes" id="UP000216151"/>
    </source>
</evidence>
<comment type="caution">
    <text evidence="1">The sequence shown here is derived from an EMBL/GenBank/DDBJ whole genome shotgun (WGS) entry which is preliminary data.</text>
</comment>